<dbReference type="Gene3D" id="2.170.150.70">
    <property type="match status" value="1"/>
</dbReference>
<feature type="domain" description="CENP-V/GFA" evidence="4">
    <location>
        <begin position="22"/>
        <end position="126"/>
    </location>
</feature>
<accession>W6Z4W4</accession>
<dbReference type="InterPro" id="IPR052355">
    <property type="entry name" value="CENP-V-like"/>
</dbReference>
<protein>
    <recommendedName>
        <fullName evidence="4">CENP-V/GFA domain-containing protein</fullName>
    </recommendedName>
</protein>
<name>W6Z4W4_COCMI</name>
<dbReference type="HOGENOM" id="CLU_055491_7_0_1"/>
<dbReference type="PROSITE" id="PS51891">
    <property type="entry name" value="CENP_V_GFA"/>
    <property type="match status" value="1"/>
</dbReference>
<dbReference type="SUPFAM" id="SSF51316">
    <property type="entry name" value="Mss4-like"/>
    <property type="match status" value="1"/>
</dbReference>
<dbReference type="InterPro" id="IPR011057">
    <property type="entry name" value="Mss4-like_sf"/>
</dbReference>
<gene>
    <name evidence="5" type="ORF">COCMIDRAFT_39327</name>
</gene>
<comment type="similarity">
    <text evidence="1">Belongs to the Gfa family.</text>
</comment>
<dbReference type="GeneID" id="19123658"/>
<sequence length="126" mass="14215">MTDSQGTKPSLPKFDPDNCQTYAASCHCGIVQYSVLLSPPLPQCKVVSCNCSICTRNGYLLVGEDMLRDYSFGLKRNLHKFCANCGSAVWFDPRMWRFEKTGPDLLGMNVRMFHDIDMRALDITLP</sequence>
<dbReference type="KEGG" id="bor:COCMIDRAFT_39327"/>
<dbReference type="eggNOG" id="ENOG502SYFF">
    <property type="taxonomic scope" value="Eukaryota"/>
</dbReference>
<evidence type="ECO:0000259" key="4">
    <source>
        <dbReference type="PROSITE" id="PS51891"/>
    </source>
</evidence>
<evidence type="ECO:0000256" key="3">
    <source>
        <dbReference type="ARBA" id="ARBA00022833"/>
    </source>
</evidence>
<evidence type="ECO:0000256" key="1">
    <source>
        <dbReference type="ARBA" id="ARBA00005495"/>
    </source>
</evidence>
<evidence type="ECO:0000256" key="2">
    <source>
        <dbReference type="ARBA" id="ARBA00022723"/>
    </source>
</evidence>
<dbReference type="OrthoDB" id="2993351at2759"/>
<dbReference type="GO" id="GO:0046872">
    <property type="term" value="F:metal ion binding"/>
    <property type="evidence" value="ECO:0007669"/>
    <property type="project" value="UniProtKB-KW"/>
</dbReference>
<dbReference type="AlphaFoldDB" id="W6Z4W4"/>
<dbReference type="PANTHER" id="PTHR28620:SF1">
    <property type="entry name" value="CENP-V_GFA DOMAIN-CONTAINING PROTEIN"/>
    <property type="match status" value="1"/>
</dbReference>
<dbReference type="STRING" id="930090.W6Z4W4"/>
<reference evidence="5 6" key="1">
    <citation type="journal article" date="2013" name="PLoS Genet.">
        <title>Comparative genome structure, secondary metabolite, and effector coding capacity across Cochliobolus pathogens.</title>
        <authorList>
            <person name="Condon B.J."/>
            <person name="Leng Y."/>
            <person name="Wu D."/>
            <person name="Bushley K.E."/>
            <person name="Ohm R.A."/>
            <person name="Otillar R."/>
            <person name="Martin J."/>
            <person name="Schackwitz W."/>
            <person name="Grimwood J."/>
            <person name="MohdZainudin N."/>
            <person name="Xue C."/>
            <person name="Wang R."/>
            <person name="Manning V.A."/>
            <person name="Dhillon B."/>
            <person name="Tu Z.J."/>
            <person name="Steffenson B.J."/>
            <person name="Salamov A."/>
            <person name="Sun H."/>
            <person name="Lowry S."/>
            <person name="LaButti K."/>
            <person name="Han J."/>
            <person name="Copeland A."/>
            <person name="Lindquist E."/>
            <person name="Barry K."/>
            <person name="Schmutz J."/>
            <person name="Baker S.E."/>
            <person name="Ciuffetti L.M."/>
            <person name="Grigoriev I.V."/>
            <person name="Zhong S."/>
            <person name="Turgeon B.G."/>
        </authorList>
    </citation>
    <scope>NUCLEOTIDE SEQUENCE [LARGE SCALE GENOMIC DNA]</scope>
    <source>
        <strain evidence="5 6">ATCC 44560</strain>
    </source>
</reference>
<proteinExistence type="inferred from homology"/>
<keyword evidence="6" id="KW-1185">Reference proteome</keyword>
<dbReference type="InterPro" id="IPR006913">
    <property type="entry name" value="CENP-V/GFA"/>
</dbReference>
<dbReference type="GO" id="GO:0016846">
    <property type="term" value="F:carbon-sulfur lyase activity"/>
    <property type="evidence" value="ECO:0007669"/>
    <property type="project" value="InterPro"/>
</dbReference>
<keyword evidence="3" id="KW-0862">Zinc</keyword>
<keyword evidence="2" id="KW-0479">Metal-binding</keyword>
<evidence type="ECO:0000313" key="6">
    <source>
        <dbReference type="Proteomes" id="UP000054032"/>
    </source>
</evidence>
<dbReference type="PANTHER" id="PTHR28620">
    <property type="entry name" value="CENTROMERE PROTEIN V"/>
    <property type="match status" value="1"/>
</dbReference>
<dbReference type="EMBL" id="KI964054">
    <property type="protein sequence ID" value="EUC42644.1"/>
    <property type="molecule type" value="Genomic_DNA"/>
</dbReference>
<organism evidence="5 6">
    <name type="scientific">Bipolaris oryzae ATCC 44560</name>
    <dbReference type="NCBI Taxonomy" id="930090"/>
    <lineage>
        <taxon>Eukaryota</taxon>
        <taxon>Fungi</taxon>
        <taxon>Dikarya</taxon>
        <taxon>Ascomycota</taxon>
        <taxon>Pezizomycotina</taxon>
        <taxon>Dothideomycetes</taxon>
        <taxon>Pleosporomycetidae</taxon>
        <taxon>Pleosporales</taxon>
        <taxon>Pleosporineae</taxon>
        <taxon>Pleosporaceae</taxon>
        <taxon>Bipolaris</taxon>
    </lineage>
</organism>
<dbReference type="Proteomes" id="UP000054032">
    <property type="component" value="Unassembled WGS sequence"/>
</dbReference>
<evidence type="ECO:0000313" key="5">
    <source>
        <dbReference type="EMBL" id="EUC42644.1"/>
    </source>
</evidence>
<dbReference type="RefSeq" id="XP_007690844.1">
    <property type="nucleotide sequence ID" value="XM_007692654.1"/>
</dbReference>